<dbReference type="OMA" id="ERISLYH"/>
<sequence length="295" mass="34764">MEPTFPLLRLPENAIIKVFRNICLDELFFISLVSSKTKNLVKLLRLEACVVKIKIDRSIEIVVYTQPPHLYLTLRPFTLLEFSEWMNHIRTVFCYTPPPSVRFDQGCEKYKMELLKDAIGNVNNLFLSRQLTDVNSRKVLKYFNTPNKFVLRRNPFEESQEIQRFFIQNLQFMEYHDVYSLDDMLLVNSERISLYHPTTQKQFNRFLKHWIRGSNPRLQYMSLSINNTGVVSGKIYLKGIRCMEMSEETKGGIHRKHKLSVNIDMIQIRRKDGTPAVIGTNKSENVLYVHFIVLH</sequence>
<dbReference type="InterPro" id="IPR053222">
    <property type="entry name" value="Zygotic_Embryogenesis-Asso"/>
</dbReference>
<accession>E3N9G5</accession>
<dbReference type="OrthoDB" id="1107553at2759"/>
<organism evidence="3">
    <name type="scientific">Caenorhabditis remanei</name>
    <name type="common">Caenorhabditis vulgaris</name>
    <dbReference type="NCBI Taxonomy" id="31234"/>
    <lineage>
        <taxon>Eukaryota</taxon>
        <taxon>Metazoa</taxon>
        <taxon>Ecdysozoa</taxon>
        <taxon>Nematoda</taxon>
        <taxon>Chromadorea</taxon>
        <taxon>Rhabditida</taxon>
        <taxon>Rhabditina</taxon>
        <taxon>Rhabditomorpha</taxon>
        <taxon>Rhabditoidea</taxon>
        <taxon>Rhabditidae</taxon>
        <taxon>Peloderinae</taxon>
        <taxon>Caenorhabditis</taxon>
    </lineage>
</organism>
<proteinExistence type="predicted"/>
<name>E3N9G5_CAERE</name>
<protein>
    <recommendedName>
        <fullName evidence="1">F-box domain-containing protein</fullName>
    </recommendedName>
</protein>
<dbReference type="Pfam" id="PF00646">
    <property type="entry name" value="F-box"/>
    <property type="match status" value="1"/>
</dbReference>
<feature type="domain" description="F-box" evidence="1">
    <location>
        <begin position="4"/>
        <end position="42"/>
    </location>
</feature>
<dbReference type="AlphaFoldDB" id="E3N9G5"/>
<dbReference type="EMBL" id="DS268565">
    <property type="protein sequence ID" value="EFO90290.1"/>
    <property type="molecule type" value="Genomic_DNA"/>
</dbReference>
<dbReference type="InterPro" id="IPR012885">
    <property type="entry name" value="F-box_Sdz-33"/>
</dbReference>
<keyword evidence="3" id="KW-1185">Reference proteome</keyword>
<dbReference type="Proteomes" id="UP000008281">
    <property type="component" value="Unassembled WGS sequence"/>
</dbReference>
<evidence type="ECO:0000313" key="3">
    <source>
        <dbReference type="Proteomes" id="UP000008281"/>
    </source>
</evidence>
<dbReference type="HOGENOM" id="CLU_028840_1_0_1"/>
<dbReference type="InParanoid" id="E3N9G5"/>
<dbReference type="PROSITE" id="PS50181">
    <property type="entry name" value="FBOX"/>
    <property type="match status" value="1"/>
</dbReference>
<reference evidence="2" key="1">
    <citation type="submission" date="2007-07" db="EMBL/GenBank/DDBJ databases">
        <title>PCAP assembly of the Caenorhabditis remanei genome.</title>
        <authorList>
            <consortium name="The Caenorhabditis remanei Sequencing Consortium"/>
            <person name="Wilson R.K."/>
        </authorList>
    </citation>
    <scope>NUCLEOTIDE SEQUENCE [LARGE SCALE GENOMIC DNA]</scope>
    <source>
        <strain evidence="2">PB4641</strain>
    </source>
</reference>
<dbReference type="InterPro" id="IPR001810">
    <property type="entry name" value="F-box_dom"/>
</dbReference>
<dbReference type="PANTHER" id="PTHR22899">
    <property type="entry name" value="CYCLIN-RELATED F-BOX FAMILY"/>
    <property type="match status" value="1"/>
</dbReference>
<evidence type="ECO:0000313" key="2">
    <source>
        <dbReference type="EMBL" id="EFO90290.1"/>
    </source>
</evidence>
<dbReference type="PANTHER" id="PTHR22899:SF0">
    <property type="entry name" value="F-BOX ASSOCIATED DOMAIN-CONTAINING PROTEIN-RELATED"/>
    <property type="match status" value="1"/>
</dbReference>
<evidence type="ECO:0000259" key="1">
    <source>
        <dbReference type="PROSITE" id="PS50181"/>
    </source>
</evidence>
<dbReference type="Pfam" id="PF07735">
    <property type="entry name" value="FBA_2"/>
    <property type="match status" value="1"/>
</dbReference>
<gene>
    <name evidence="2" type="ORF">CRE_23063</name>
</gene>